<keyword evidence="9" id="KW-1185">Reference proteome</keyword>
<accession>A0ABS1TB48</accession>
<proteinExistence type="predicted"/>
<evidence type="ECO:0000256" key="2">
    <source>
        <dbReference type="ARBA" id="ARBA00022475"/>
    </source>
</evidence>
<dbReference type="EMBL" id="JAESWC010000007">
    <property type="protein sequence ID" value="MBL4936588.1"/>
    <property type="molecule type" value="Genomic_DNA"/>
</dbReference>
<keyword evidence="5 6" id="KW-0472">Membrane</keyword>
<feature type="transmembrane region" description="Helical" evidence="6">
    <location>
        <begin position="101"/>
        <end position="123"/>
    </location>
</feature>
<keyword evidence="2" id="KW-1003">Cell membrane</keyword>
<keyword evidence="3 6" id="KW-0812">Transmembrane</keyword>
<organism evidence="8 9">
    <name type="scientific">Clostridium rhizosphaerae</name>
    <dbReference type="NCBI Taxonomy" id="2803861"/>
    <lineage>
        <taxon>Bacteria</taxon>
        <taxon>Bacillati</taxon>
        <taxon>Bacillota</taxon>
        <taxon>Clostridia</taxon>
        <taxon>Eubacteriales</taxon>
        <taxon>Clostridiaceae</taxon>
        <taxon>Clostridium</taxon>
    </lineage>
</organism>
<keyword evidence="4 6" id="KW-1133">Transmembrane helix</keyword>
<dbReference type="PANTHER" id="PTHR35007">
    <property type="entry name" value="INTEGRAL MEMBRANE PROTEIN-RELATED"/>
    <property type="match status" value="1"/>
</dbReference>
<feature type="domain" description="Type II secretion system protein GspF" evidence="7">
    <location>
        <begin position="167"/>
        <end position="292"/>
    </location>
</feature>
<dbReference type="InterPro" id="IPR018076">
    <property type="entry name" value="T2SS_GspF_dom"/>
</dbReference>
<feature type="transmembrane region" description="Helical" evidence="6">
    <location>
        <begin position="275"/>
        <end position="300"/>
    </location>
</feature>
<comment type="subcellular location">
    <subcellularLocation>
        <location evidence="1">Cell membrane</location>
        <topology evidence="1">Multi-pass membrane protein</topology>
    </subcellularLocation>
</comment>
<evidence type="ECO:0000256" key="6">
    <source>
        <dbReference type="SAM" id="Phobius"/>
    </source>
</evidence>
<evidence type="ECO:0000256" key="1">
    <source>
        <dbReference type="ARBA" id="ARBA00004651"/>
    </source>
</evidence>
<evidence type="ECO:0000313" key="9">
    <source>
        <dbReference type="Proteomes" id="UP000632377"/>
    </source>
</evidence>
<feature type="transmembrane region" description="Helical" evidence="6">
    <location>
        <begin position="6"/>
        <end position="24"/>
    </location>
</feature>
<dbReference type="PANTHER" id="PTHR35007:SF2">
    <property type="entry name" value="PILUS ASSEMBLE PROTEIN"/>
    <property type="match status" value="1"/>
</dbReference>
<evidence type="ECO:0000256" key="4">
    <source>
        <dbReference type="ARBA" id="ARBA00022989"/>
    </source>
</evidence>
<evidence type="ECO:0000313" key="8">
    <source>
        <dbReference type="EMBL" id="MBL4936588.1"/>
    </source>
</evidence>
<protein>
    <submittedName>
        <fullName evidence="8">Type II secretion system F family protein</fullName>
    </submittedName>
</protein>
<gene>
    <name evidence="8" type="ORF">JK636_12550</name>
</gene>
<comment type="caution">
    <text evidence="8">The sequence shown here is derived from an EMBL/GenBank/DDBJ whole genome shotgun (WGS) entry which is preliminary data.</text>
</comment>
<name>A0ABS1TB48_9CLOT</name>
<dbReference type="RefSeq" id="WP_202749345.1">
    <property type="nucleotide sequence ID" value="NZ_JAESWC010000007.1"/>
</dbReference>
<feature type="transmembrane region" description="Helical" evidence="6">
    <location>
        <begin position="129"/>
        <end position="148"/>
    </location>
</feature>
<evidence type="ECO:0000256" key="5">
    <source>
        <dbReference type="ARBA" id="ARBA00023136"/>
    </source>
</evidence>
<dbReference type="Proteomes" id="UP000632377">
    <property type="component" value="Unassembled WGS sequence"/>
</dbReference>
<evidence type="ECO:0000259" key="7">
    <source>
        <dbReference type="Pfam" id="PF00482"/>
    </source>
</evidence>
<reference evidence="8 9" key="1">
    <citation type="submission" date="2021-01" db="EMBL/GenBank/DDBJ databases">
        <title>Genome public.</title>
        <authorList>
            <person name="Liu C."/>
            <person name="Sun Q."/>
        </authorList>
    </citation>
    <scope>NUCLEOTIDE SEQUENCE [LARGE SCALE GENOMIC DNA]</scope>
    <source>
        <strain evidence="8 9">YIM B02515</strain>
    </source>
</reference>
<sequence length="306" mass="34564">MLYIAVFIVFIAVFMLIYGVLALVTRDRTIITKRVKQVKLLNTAEEAETINKSFFERTITPFYQTLGKFLLKATPKSKLETLNKKLEKAGMLKNSTTEKYLYTKSIVVLIFSSLMGLLAYAASHSFIKALGLFLLMGLCINTFFSFYLSRKVENRKGKILRDLPYTLDLITVSVEAGLSFDGAMARVVTNISGELCDEFSKSLKEVRMGIERKIALKNMSDRCDVRELSMLVTSLIQADELGVSLGRVLRIECANLREHRKQAAREKAMKAPIKMLFPLVFFIFPSIFIIILGPAVIQIVKVFTAK</sequence>
<dbReference type="Pfam" id="PF00482">
    <property type="entry name" value="T2SSF"/>
    <property type="match status" value="1"/>
</dbReference>
<evidence type="ECO:0000256" key="3">
    <source>
        <dbReference type="ARBA" id="ARBA00022692"/>
    </source>
</evidence>